<name>A0AAJ6CNA0_9BASI</name>
<evidence type="ECO:0000256" key="8">
    <source>
        <dbReference type="ARBA" id="ARBA00030128"/>
    </source>
</evidence>
<evidence type="ECO:0000256" key="5">
    <source>
        <dbReference type="ARBA" id="ARBA00022741"/>
    </source>
</evidence>
<evidence type="ECO:0000256" key="7">
    <source>
        <dbReference type="ARBA" id="ARBA00022840"/>
    </source>
</evidence>
<reference evidence="11 12" key="1">
    <citation type="submission" date="2023-03" db="EMBL/GenBank/DDBJ databases">
        <title>Mating type loci evolution in Malassezia.</title>
        <authorList>
            <person name="Coelho M.A."/>
        </authorList>
    </citation>
    <scope>NUCLEOTIDE SEQUENCE [LARGE SCALE GENOMIC DNA]</scope>
    <source>
        <strain evidence="11 12">CBS 13387</strain>
    </source>
</reference>
<dbReference type="GO" id="GO:0005524">
    <property type="term" value="F:ATP binding"/>
    <property type="evidence" value="ECO:0007669"/>
    <property type="project" value="UniProtKB-KW"/>
</dbReference>
<dbReference type="GO" id="GO:0005829">
    <property type="term" value="C:cytosol"/>
    <property type="evidence" value="ECO:0007669"/>
    <property type="project" value="TreeGrafter"/>
</dbReference>
<accession>A0AAJ6CNA0</accession>
<dbReference type="AlphaFoldDB" id="A0AAJ6CNA0"/>
<dbReference type="CDD" id="cd00071">
    <property type="entry name" value="GMPK"/>
    <property type="match status" value="1"/>
</dbReference>
<keyword evidence="4 11" id="KW-0808">Transferase</keyword>
<dbReference type="EC" id="2.7.4.8" evidence="2"/>
<keyword evidence="5" id="KW-0547">Nucleotide-binding</keyword>
<evidence type="ECO:0000256" key="9">
    <source>
        <dbReference type="SAM" id="MobiDB-lite"/>
    </source>
</evidence>
<feature type="region of interest" description="Disordered" evidence="9">
    <location>
        <begin position="192"/>
        <end position="212"/>
    </location>
</feature>
<dbReference type="PROSITE" id="PS00856">
    <property type="entry name" value="GUANYLATE_KINASE_1"/>
    <property type="match status" value="1"/>
</dbReference>
<dbReference type="NCBIfam" id="TIGR03263">
    <property type="entry name" value="guanyl_kin"/>
    <property type="match status" value="1"/>
</dbReference>
<dbReference type="Proteomes" id="UP001217582">
    <property type="component" value="Chromosome 6"/>
</dbReference>
<protein>
    <recommendedName>
        <fullName evidence="3">Guanylate kinase</fullName>
        <ecNumber evidence="2">2.7.4.8</ecNumber>
    </recommendedName>
    <alternativeName>
        <fullName evidence="8">GMP kinase</fullName>
    </alternativeName>
</protein>
<evidence type="ECO:0000256" key="2">
    <source>
        <dbReference type="ARBA" id="ARBA00012961"/>
    </source>
</evidence>
<dbReference type="EMBL" id="CP119921">
    <property type="protein sequence ID" value="WFD17185.1"/>
    <property type="molecule type" value="Genomic_DNA"/>
</dbReference>
<evidence type="ECO:0000256" key="1">
    <source>
        <dbReference type="ARBA" id="ARBA00005790"/>
    </source>
</evidence>
<dbReference type="PANTHER" id="PTHR23117">
    <property type="entry name" value="GUANYLATE KINASE-RELATED"/>
    <property type="match status" value="1"/>
</dbReference>
<keyword evidence="6 11" id="KW-0418">Kinase</keyword>
<feature type="domain" description="Guanylate kinase-like" evidence="10">
    <location>
        <begin position="3"/>
        <end position="189"/>
    </location>
</feature>
<keyword evidence="12" id="KW-1185">Reference proteome</keyword>
<proteinExistence type="inferred from homology"/>
<dbReference type="InterPro" id="IPR020590">
    <property type="entry name" value="Guanylate_kinase_CS"/>
</dbReference>
<dbReference type="InterPro" id="IPR008144">
    <property type="entry name" value="Guanylate_kin-like_dom"/>
</dbReference>
<dbReference type="Pfam" id="PF00625">
    <property type="entry name" value="Guanylate_kin"/>
    <property type="match status" value="1"/>
</dbReference>
<dbReference type="PROSITE" id="PS50052">
    <property type="entry name" value="GUANYLATE_KINASE_2"/>
    <property type="match status" value="1"/>
</dbReference>
<dbReference type="SUPFAM" id="SSF52540">
    <property type="entry name" value="P-loop containing nucleoside triphosphate hydrolases"/>
    <property type="match status" value="1"/>
</dbReference>
<evidence type="ECO:0000313" key="11">
    <source>
        <dbReference type="EMBL" id="WFD17185.1"/>
    </source>
</evidence>
<dbReference type="Gene3D" id="3.40.50.300">
    <property type="entry name" value="P-loop containing nucleotide triphosphate hydrolases"/>
    <property type="match status" value="1"/>
</dbReference>
<evidence type="ECO:0000256" key="6">
    <source>
        <dbReference type="ARBA" id="ARBA00022777"/>
    </source>
</evidence>
<dbReference type="InterPro" id="IPR027417">
    <property type="entry name" value="P-loop_NTPase"/>
</dbReference>
<evidence type="ECO:0000259" key="10">
    <source>
        <dbReference type="PROSITE" id="PS50052"/>
    </source>
</evidence>
<dbReference type="PANTHER" id="PTHR23117:SF13">
    <property type="entry name" value="GUANYLATE KINASE"/>
    <property type="match status" value="1"/>
</dbReference>
<keyword evidence="7" id="KW-0067">ATP-binding</keyword>
<evidence type="ECO:0000256" key="3">
    <source>
        <dbReference type="ARBA" id="ARBA00016296"/>
    </source>
</evidence>
<comment type="similarity">
    <text evidence="1">Belongs to the guanylate kinase family.</text>
</comment>
<dbReference type="InterPro" id="IPR017665">
    <property type="entry name" value="Guanylate_kinase"/>
</dbReference>
<sequence>MSQRPIVLCGPSGVGKSTLIKKLFEEFPSSFGFSVSHTTRNIRPGEVDGQSYHFVTRDEFERRVRNGEFLEHAVFGGNMYGTTAQAVRDVHEKGAGRRAILDIDAQGVRLIKQNHPDLNPIYVFISPPTFGTLKERLEGRATDSKDAIERRLNMALDELAYARQPHSFDCIIVNQDLAKAYEKLRSVIQGEVPVPSDSVPPEDEAERLRRSS</sequence>
<dbReference type="GO" id="GO:0004385">
    <property type="term" value="F:GMP kinase activity"/>
    <property type="evidence" value="ECO:0007669"/>
    <property type="project" value="UniProtKB-EC"/>
</dbReference>
<dbReference type="SMART" id="SM00072">
    <property type="entry name" value="GuKc"/>
    <property type="match status" value="1"/>
</dbReference>
<dbReference type="InterPro" id="IPR008145">
    <property type="entry name" value="GK/Ca_channel_bsu"/>
</dbReference>
<gene>
    <name evidence="11" type="primary">GUK1</name>
    <name evidence="11" type="ORF">MARU1_003233</name>
</gene>
<evidence type="ECO:0000313" key="12">
    <source>
        <dbReference type="Proteomes" id="UP001217582"/>
    </source>
</evidence>
<evidence type="ECO:0000256" key="4">
    <source>
        <dbReference type="ARBA" id="ARBA00022679"/>
    </source>
</evidence>
<dbReference type="FunFam" id="3.40.50.300:FF:000776">
    <property type="entry name" value="Guanylate kinase 2"/>
    <property type="match status" value="1"/>
</dbReference>
<organism evidence="11 12">
    <name type="scientific">Malassezia arunalokei</name>
    <dbReference type="NCBI Taxonomy" id="1514897"/>
    <lineage>
        <taxon>Eukaryota</taxon>
        <taxon>Fungi</taxon>
        <taxon>Dikarya</taxon>
        <taxon>Basidiomycota</taxon>
        <taxon>Ustilaginomycotina</taxon>
        <taxon>Malasseziomycetes</taxon>
        <taxon>Malasseziales</taxon>
        <taxon>Malasseziaceae</taxon>
        <taxon>Malassezia</taxon>
    </lineage>
</organism>